<proteinExistence type="predicted"/>
<dbReference type="Pfam" id="PF25601">
    <property type="entry name" value="AAA_lid_14"/>
    <property type="match status" value="1"/>
</dbReference>
<dbReference type="PANTHER" id="PTHR32071">
    <property type="entry name" value="TRANSCRIPTIONAL REGULATORY PROTEIN"/>
    <property type="match status" value="1"/>
</dbReference>
<protein>
    <submittedName>
        <fullName evidence="6">Arginine utilization regulatory protein RocR</fullName>
    </submittedName>
</protein>
<evidence type="ECO:0000256" key="4">
    <source>
        <dbReference type="ARBA" id="ARBA00023163"/>
    </source>
</evidence>
<dbReference type="AlphaFoldDB" id="A0A645J4A6"/>
<dbReference type="SUPFAM" id="SSF46689">
    <property type="entry name" value="Homeodomain-like"/>
    <property type="match status" value="1"/>
</dbReference>
<reference evidence="6" key="1">
    <citation type="submission" date="2019-08" db="EMBL/GenBank/DDBJ databases">
        <authorList>
            <person name="Kucharzyk K."/>
            <person name="Murdoch R.W."/>
            <person name="Higgins S."/>
            <person name="Loffler F."/>
        </authorList>
    </citation>
    <scope>NUCLEOTIDE SEQUENCE</scope>
</reference>
<dbReference type="PRINTS" id="PR01590">
    <property type="entry name" value="HTHFIS"/>
</dbReference>
<keyword evidence="3" id="KW-0805">Transcription regulation</keyword>
<keyword evidence="4" id="KW-0804">Transcription</keyword>
<evidence type="ECO:0000259" key="5">
    <source>
        <dbReference type="PROSITE" id="PS50045"/>
    </source>
</evidence>
<name>A0A645J4A6_9ZZZZ</name>
<dbReference type="InterPro" id="IPR058031">
    <property type="entry name" value="AAA_lid_NorR"/>
</dbReference>
<dbReference type="Gene3D" id="1.10.10.60">
    <property type="entry name" value="Homeodomain-like"/>
    <property type="match status" value="1"/>
</dbReference>
<comment type="caution">
    <text evidence="6">The sequence shown here is derived from an EMBL/GenBank/DDBJ whole genome shotgun (WGS) entry which is preliminary data.</text>
</comment>
<dbReference type="InterPro" id="IPR009057">
    <property type="entry name" value="Homeodomain-like_sf"/>
</dbReference>
<accession>A0A645J4A6</accession>
<dbReference type="PANTHER" id="PTHR32071:SF74">
    <property type="entry name" value="TRANSCRIPTIONAL ACTIVATOR ROCR"/>
    <property type="match status" value="1"/>
</dbReference>
<dbReference type="Pfam" id="PF02954">
    <property type="entry name" value="HTH_8"/>
    <property type="match status" value="1"/>
</dbReference>
<keyword evidence="2" id="KW-0067">ATP-binding</keyword>
<evidence type="ECO:0000256" key="3">
    <source>
        <dbReference type="ARBA" id="ARBA00023015"/>
    </source>
</evidence>
<dbReference type="GO" id="GO:0043565">
    <property type="term" value="F:sequence-specific DNA binding"/>
    <property type="evidence" value="ECO:0007669"/>
    <property type="project" value="InterPro"/>
</dbReference>
<dbReference type="Gene3D" id="1.10.8.60">
    <property type="match status" value="1"/>
</dbReference>
<dbReference type="GO" id="GO:0006355">
    <property type="term" value="P:regulation of DNA-templated transcription"/>
    <property type="evidence" value="ECO:0007669"/>
    <property type="project" value="InterPro"/>
</dbReference>
<dbReference type="EMBL" id="VSSQ01124426">
    <property type="protein sequence ID" value="MPN55324.1"/>
    <property type="molecule type" value="Genomic_DNA"/>
</dbReference>
<dbReference type="InterPro" id="IPR002078">
    <property type="entry name" value="Sigma_54_int"/>
</dbReference>
<evidence type="ECO:0000313" key="6">
    <source>
        <dbReference type="EMBL" id="MPN55324.1"/>
    </source>
</evidence>
<evidence type="ECO:0000256" key="2">
    <source>
        <dbReference type="ARBA" id="ARBA00022840"/>
    </source>
</evidence>
<evidence type="ECO:0000256" key="1">
    <source>
        <dbReference type="ARBA" id="ARBA00022741"/>
    </source>
</evidence>
<dbReference type="PROSITE" id="PS50045">
    <property type="entry name" value="SIGMA54_INTERACT_4"/>
    <property type="match status" value="1"/>
</dbReference>
<dbReference type="InterPro" id="IPR002197">
    <property type="entry name" value="HTH_Fis"/>
</dbReference>
<sequence length="178" mass="21003">MMPLRERKDDIEYFTEYYIKDCNKTYGRNIKGITQGLKEFFKEYPWDGNVRELKHLIESMVSVTESDVLDIHHLPAYLYDTVCTQKENTTEQKGIHNEKVIPFTIEESIGDRNSRNGWEENTKKNCDLKARLKEAEKNIIKDVLKETNGNKTKASEMLGIPRQTLNYRIKKLNIHIKY</sequence>
<feature type="domain" description="Sigma-54 factor interaction" evidence="5">
    <location>
        <begin position="1"/>
        <end position="62"/>
    </location>
</feature>
<dbReference type="GO" id="GO:0005524">
    <property type="term" value="F:ATP binding"/>
    <property type="evidence" value="ECO:0007669"/>
    <property type="project" value="UniProtKB-KW"/>
</dbReference>
<organism evidence="6">
    <name type="scientific">bioreactor metagenome</name>
    <dbReference type="NCBI Taxonomy" id="1076179"/>
    <lineage>
        <taxon>unclassified sequences</taxon>
        <taxon>metagenomes</taxon>
        <taxon>ecological metagenomes</taxon>
    </lineage>
</organism>
<keyword evidence="1" id="KW-0547">Nucleotide-binding</keyword>
<gene>
    <name evidence="6" type="primary">rocR_14</name>
    <name evidence="6" type="ORF">SDC9_203006</name>
</gene>